<evidence type="ECO:0000313" key="4">
    <source>
        <dbReference type="Proteomes" id="UP000253094"/>
    </source>
</evidence>
<keyword evidence="3" id="KW-0067">ATP-binding</keyword>
<evidence type="ECO:0000256" key="1">
    <source>
        <dbReference type="SAM" id="MobiDB-lite"/>
    </source>
</evidence>
<dbReference type="InterPro" id="IPR027417">
    <property type="entry name" value="P-loop_NTPase"/>
</dbReference>
<dbReference type="EMBL" id="QOIL01000021">
    <property type="protein sequence ID" value="RCG25925.1"/>
    <property type="molecule type" value="Genomic_DNA"/>
</dbReference>
<sequence>MTAQPPQHQVSPEATGGAGTIEEYSLGAVALARLLTGDLLPGLSGPPVTVALQRRVAGNTLDDLVLRSGTDTAETGIDFQIKRTASPTASDSAFVDALGQCMETLRQQREALAAGRLQLGFGASGPRGPLEQLRRLTEIARSHATATTFLGVLVPGATAGDVRTRYGHVKGAVAEIIKVRGESLTDAQFDELTYELLKYLRVWIFEVGDDGRDVLETQSRLGTILPAGGPDAHAVFSELRTLAETWGPNAGVIDASMLRAALFARGIPLTADPRHQVELGRVLNASRQELGRTVDQMGGRLRLERATAAEALGEAIRGGGIVLVSGAAGVGKSVLARRAVQDLDETATVVAISLTTRSGDTLATVQQELGVSHLGTVLAAAPTTGPRVLLIDGAEHALTDAGRLLESLLEAAPTAGTNSPPWRVVITSRADAAGPLSERLGDQLTAHIELDELSNPEVDEVSGAFPALAPLLRHPRSKRLLRRPYLVDLMVRSQAAPQEGEALGEEDVLAVVHEKVVRRSEGLVPGQGSAHDRDVAWNTLAEAVIAGAGSSRLPGVDGAAVGGLISDDIFRRQRSTYRFAHDVLADYATAMRLGDDDGAALLESATAPRSLIRAVRLALQRRLAEAASDANEVRRAWDKALNLCRDLAARDGSRWEEVPFEALISMGSPDGVLAALTPDLLTNNGAGLGKLVDVTGRYATTSRREPNGDALELDDVLAAPVVMLLGTLGRDLPERLTYLATRLIQRWLVSVEVNERRPTAFIVDPTVLSAAAAAWAGDDWYGKRYEVVLAVVGLLGGHLSVEGRALLERAKERGHDLDVVVEDPEVAAALARDNPDLLLEIAGSYYLDLPMALDPAMPERRPARTRSGAGRRRGRTGLSGYEEEDGVREHSHRTSSRLGFGLAGPTWGPFAVLLDRSPQHGLRLVGAVVEAATDARLRVEASFGHPPDAVHLSLKLPHWDEAAEYDGPGTAWGWYRRLGSGAYVAMSALMALREWAKAQIQTRPLVAVLDDVLRAGSSLAFPAVAYSLLVSDLPAAGDLIDAFLEHPAVWDLEIGRVVGEGTMSYPTHDQASLRVTPDQIVFALVVTGDDERKAALKAVGERLLAASLEELGNPPDDDPRLLVPRRRALNFNSDSYEIAPSADHPGMIEISLGVPTAMQQELERGGGRAATLSLTQANYVLAAIKIRDGEATETDAAQLYAQMQEILQANADTPGADPIHSVDEAGAAAAAAVVVRAAAGNEKERVLLPEAVEVLTRIANETKPEPESYRSGRDMSWDMGADRSAATALPLVLLNDELLAASGALRATVATAVERLAESTSREVRYRLIGALQAAWSAPCDGDEDRQVNHGAAMAVYHEMLLGAGIGPWNGQERPRVRLTEPLDEALRQPELIFDLSAAADALPGLKTAATCDCEHGKAARSILASLVEHDSRTWPTKWARHHYHGSGVWRREVDSWVATQVLADDDVLLEQYLGAFSTVPEQLTGLLTSLAEQALTREQGERLFAIWPRLLACLLPGARHVSGPGEDRPNWRDAINLDKSLLPKRPAGARWPGQEWVAVLVRWTGAYAPRPSLSDRLIECLGSQGLAFSATGVELTLLMLGDDAAQILRDSRYAPHWLRLVLLERSDGLDAQRPALRQLLDGLAARGSADAISIQRELEA</sequence>
<feature type="domain" description="AAA+ ATPase" evidence="2">
    <location>
        <begin position="318"/>
        <end position="451"/>
    </location>
</feature>
<dbReference type="Proteomes" id="UP000253094">
    <property type="component" value="Unassembled WGS sequence"/>
</dbReference>
<keyword evidence="3" id="KW-0547">Nucleotide-binding</keyword>
<dbReference type="GO" id="GO:0005524">
    <property type="term" value="F:ATP binding"/>
    <property type="evidence" value="ECO:0007669"/>
    <property type="project" value="UniProtKB-KW"/>
</dbReference>
<dbReference type="SMART" id="SM00382">
    <property type="entry name" value="AAA"/>
    <property type="match status" value="1"/>
</dbReference>
<protein>
    <submittedName>
        <fullName evidence="3">ATP-binding protein</fullName>
    </submittedName>
</protein>
<dbReference type="SUPFAM" id="SSF52540">
    <property type="entry name" value="P-loop containing nucleoside triphosphate hydrolases"/>
    <property type="match status" value="1"/>
</dbReference>
<organism evidence="3 4">
    <name type="scientific">Sphaerisporangium album</name>
    <dbReference type="NCBI Taxonomy" id="509200"/>
    <lineage>
        <taxon>Bacteria</taxon>
        <taxon>Bacillati</taxon>
        <taxon>Actinomycetota</taxon>
        <taxon>Actinomycetes</taxon>
        <taxon>Streptosporangiales</taxon>
        <taxon>Streptosporangiaceae</taxon>
        <taxon>Sphaerisporangium</taxon>
    </lineage>
</organism>
<name>A0A367F879_9ACTN</name>
<proteinExistence type="predicted"/>
<accession>A0A367F879</accession>
<comment type="caution">
    <text evidence="3">The sequence shown here is derived from an EMBL/GenBank/DDBJ whole genome shotgun (WGS) entry which is preliminary data.</text>
</comment>
<dbReference type="InterPro" id="IPR003593">
    <property type="entry name" value="AAA+_ATPase"/>
</dbReference>
<keyword evidence="4" id="KW-1185">Reference proteome</keyword>
<dbReference type="RefSeq" id="WP_114032414.1">
    <property type="nucleotide sequence ID" value="NZ_QOIL01000021.1"/>
</dbReference>
<feature type="region of interest" description="Disordered" evidence="1">
    <location>
        <begin position="858"/>
        <end position="892"/>
    </location>
</feature>
<evidence type="ECO:0000313" key="3">
    <source>
        <dbReference type="EMBL" id="RCG25925.1"/>
    </source>
</evidence>
<gene>
    <name evidence="3" type="ORF">DQ384_30945</name>
</gene>
<reference evidence="3 4" key="1">
    <citation type="submission" date="2018-06" db="EMBL/GenBank/DDBJ databases">
        <title>Sphaerisporangium craniellae sp. nov., isolated from a marine sponge in the South China Sea.</title>
        <authorList>
            <person name="Li L."/>
        </authorList>
    </citation>
    <scope>NUCLEOTIDE SEQUENCE [LARGE SCALE GENOMIC DNA]</scope>
    <source>
        <strain evidence="3 4">CCTCC AA 208026</strain>
    </source>
</reference>
<dbReference type="Gene3D" id="3.40.50.300">
    <property type="entry name" value="P-loop containing nucleotide triphosphate hydrolases"/>
    <property type="match status" value="1"/>
</dbReference>
<dbReference type="OrthoDB" id="3310744at2"/>
<evidence type="ECO:0000259" key="2">
    <source>
        <dbReference type="SMART" id="SM00382"/>
    </source>
</evidence>